<dbReference type="RefSeq" id="WP_053111903.1">
    <property type="nucleotide sequence ID" value="NZ_AP024852.1"/>
</dbReference>
<keyword evidence="3" id="KW-1185">Reference proteome</keyword>
<dbReference type="EMBL" id="PYLZ01000015">
    <property type="protein sequence ID" value="PSW21585.1"/>
    <property type="molecule type" value="Genomic_DNA"/>
</dbReference>
<organism evidence="2 3">
    <name type="scientific">Photobacterium swingsii</name>
    <dbReference type="NCBI Taxonomy" id="680026"/>
    <lineage>
        <taxon>Bacteria</taxon>
        <taxon>Pseudomonadati</taxon>
        <taxon>Pseudomonadota</taxon>
        <taxon>Gammaproteobacteria</taxon>
        <taxon>Vibrionales</taxon>
        <taxon>Vibrionaceae</taxon>
        <taxon>Photobacterium</taxon>
    </lineage>
</organism>
<dbReference type="STRING" id="680026.AB733_22585"/>
<keyword evidence="1" id="KW-0472">Membrane</keyword>
<dbReference type="OrthoDB" id="5902365at2"/>
<evidence type="ECO:0000313" key="3">
    <source>
        <dbReference type="Proteomes" id="UP000240481"/>
    </source>
</evidence>
<dbReference type="Pfam" id="PF07963">
    <property type="entry name" value="N_methyl"/>
    <property type="match status" value="1"/>
</dbReference>
<comment type="caution">
    <text evidence="2">The sequence shown here is derived from an EMBL/GenBank/DDBJ whole genome shotgun (WGS) entry which is preliminary data.</text>
</comment>
<name>A0A0J8V624_9GAMM</name>
<keyword evidence="1" id="KW-1133">Transmembrane helix</keyword>
<dbReference type="NCBIfam" id="TIGR02532">
    <property type="entry name" value="IV_pilin_GFxxxE"/>
    <property type="match status" value="1"/>
</dbReference>
<evidence type="ECO:0000313" key="2">
    <source>
        <dbReference type="EMBL" id="PSW21585.1"/>
    </source>
</evidence>
<dbReference type="PROSITE" id="PS00409">
    <property type="entry name" value="PROKAR_NTER_METHYL"/>
    <property type="match status" value="1"/>
</dbReference>
<dbReference type="Gene3D" id="3.30.700.10">
    <property type="entry name" value="Glycoprotein, Type 4 Pilin"/>
    <property type="match status" value="1"/>
</dbReference>
<protein>
    <submittedName>
        <fullName evidence="2">Prepilin-type N-terminal cleavage/methylation domain-containing protein</fullName>
    </submittedName>
</protein>
<dbReference type="InterPro" id="IPR012902">
    <property type="entry name" value="N_methyl_site"/>
</dbReference>
<gene>
    <name evidence="2" type="ORF">C9I94_21145</name>
</gene>
<dbReference type="AlphaFoldDB" id="A0A0J8V624"/>
<proteinExistence type="predicted"/>
<dbReference type="Proteomes" id="UP000240481">
    <property type="component" value="Unassembled WGS sequence"/>
</dbReference>
<sequence>MTNKGFTLIELIVTIVVLGILAVTAAPKFMNIQGDARKATLSGLEGALKSSVGIVYGKAVLNGVEKGQAIVEVNNKSIAVIDGTPVASKTNLGHIVQTDIQAFNGVTNGHTGPHVVVFGFQKTAKAVYDSQCYLQATNIENNNETIFVTSIFSDGC</sequence>
<feature type="transmembrane region" description="Helical" evidence="1">
    <location>
        <begin position="6"/>
        <end position="27"/>
    </location>
</feature>
<accession>A0A0J8V624</accession>
<dbReference type="SUPFAM" id="SSF54523">
    <property type="entry name" value="Pili subunits"/>
    <property type="match status" value="1"/>
</dbReference>
<reference evidence="2 3" key="1">
    <citation type="submission" date="2018-01" db="EMBL/GenBank/DDBJ databases">
        <title>Whole genome sequencing of Histamine producing bacteria.</title>
        <authorList>
            <person name="Butler K."/>
        </authorList>
    </citation>
    <scope>NUCLEOTIDE SEQUENCE [LARGE SCALE GENOMIC DNA]</scope>
    <source>
        <strain evidence="2 3">DSM 24669</strain>
    </source>
</reference>
<keyword evidence="1" id="KW-0812">Transmembrane</keyword>
<dbReference type="InterPro" id="IPR045584">
    <property type="entry name" value="Pilin-like"/>
</dbReference>
<evidence type="ECO:0000256" key="1">
    <source>
        <dbReference type="SAM" id="Phobius"/>
    </source>
</evidence>